<protein>
    <recommendedName>
        <fullName evidence="7">TF-B3 domain-containing protein</fullName>
    </recommendedName>
</protein>
<dbReference type="PROSITE" id="PS50863">
    <property type="entry name" value="B3"/>
    <property type="match status" value="1"/>
</dbReference>
<reference evidence="8 9" key="1">
    <citation type="journal article" date="2013" name="Front. Plant Sci.">
        <title>The Reference Genome of the Halophytic Plant Eutrema salsugineum.</title>
        <authorList>
            <person name="Yang R."/>
            <person name="Jarvis D.E."/>
            <person name="Chen H."/>
            <person name="Beilstein M.A."/>
            <person name="Grimwood J."/>
            <person name="Jenkins J."/>
            <person name="Shu S."/>
            <person name="Prochnik S."/>
            <person name="Xin M."/>
            <person name="Ma C."/>
            <person name="Schmutz J."/>
            <person name="Wing R.A."/>
            <person name="Mitchell-Olds T."/>
            <person name="Schumaker K.S."/>
            <person name="Wang X."/>
        </authorList>
    </citation>
    <scope>NUCLEOTIDE SEQUENCE [LARGE SCALE GENOMIC DNA]</scope>
</reference>
<dbReference type="STRING" id="72664.V4KGS2"/>
<keyword evidence="5" id="KW-0539">Nucleus</keyword>
<dbReference type="GO" id="GO:0005634">
    <property type="term" value="C:nucleus"/>
    <property type="evidence" value="ECO:0007669"/>
    <property type="project" value="UniProtKB-SubCell"/>
</dbReference>
<evidence type="ECO:0000256" key="4">
    <source>
        <dbReference type="ARBA" id="ARBA00023163"/>
    </source>
</evidence>
<feature type="domain" description="TF-B3" evidence="7">
    <location>
        <begin position="1"/>
        <end position="100"/>
    </location>
</feature>
<dbReference type="Pfam" id="PF02362">
    <property type="entry name" value="B3"/>
    <property type="match status" value="1"/>
</dbReference>
<evidence type="ECO:0000313" key="8">
    <source>
        <dbReference type="EMBL" id="ESQ30404.1"/>
    </source>
</evidence>
<keyword evidence="2" id="KW-0805">Transcription regulation</keyword>
<feature type="compositionally biased region" description="Basic and acidic residues" evidence="6">
    <location>
        <begin position="116"/>
        <end position="137"/>
    </location>
</feature>
<evidence type="ECO:0000256" key="1">
    <source>
        <dbReference type="ARBA" id="ARBA00004123"/>
    </source>
</evidence>
<comment type="subcellular location">
    <subcellularLocation>
        <location evidence="1">Nucleus</location>
    </subcellularLocation>
</comment>
<proteinExistence type="predicted"/>
<organism evidence="8 9">
    <name type="scientific">Eutrema salsugineum</name>
    <name type="common">Saltwater cress</name>
    <name type="synonym">Sisymbrium salsugineum</name>
    <dbReference type="NCBI Taxonomy" id="72664"/>
    <lineage>
        <taxon>Eukaryota</taxon>
        <taxon>Viridiplantae</taxon>
        <taxon>Streptophyta</taxon>
        <taxon>Embryophyta</taxon>
        <taxon>Tracheophyta</taxon>
        <taxon>Spermatophyta</taxon>
        <taxon>Magnoliopsida</taxon>
        <taxon>eudicotyledons</taxon>
        <taxon>Gunneridae</taxon>
        <taxon>Pentapetalae</taxon>
        <taxon>rosids</taxon>
        <taxon>malvids</taxon>
        <taxon>Brassicales</taxon>
        <taxon>Brassicaceae</taxon>
        <taxon>Eutremeae</taxon>
        <taxon>Eutrema</taxon>
    </lineage>
</organism>
<feature type="region of interest" description="Disordered" evidence="6">
    <location>
        <begin position="110"/>
        <end position="137"/>
    </location>
</feature>
<dbReference type="CDD" id="cd10017">
    <property type="entry name" value="B3_DNA"/>
    <property type="match status" value="1"/>
</dbReference>
<dbReference type="SMART" id="SM01019">
    <property type="entry name" value="B3"/>
    <property type="match status" value="1"/>
</dbReference>
<evidence type="ECO:0000256" key="3">
    <source>
        <dbReference type="ARBA" id="ARBA00023125"/>
    </source>
</evidence>
<evidence type="ECO:0000256" key="5">
    <source>
        <dbReference type="ARBA" id="ARBA00023242"/>
    </source>
</evidence>
<name>V4KGS2_EUTSA</name>
<dbReference type="GO" id="GO:0003677">
    <property type="term" value="F:DNA binding"/>
    <property type="evidence" value="ECO:0007669"/>
    <property type="project" value="UniProtKB-KW"/>
</dbReference>
<dbReference type="SUPFAM" id="SSF101936">
    <property type="entry name" value="DNA-binding pseudobarrel domain"/>
    <property type="match status" value="1"/>
</dbReference>
<dbReference type="EMBL" id="KI517809">
    <property type="protein sequence ID" value="ESQ30404.1"/>
    <property type="molecule type" value="Genomic_DNA"/>
</dbReference>
<keyword evidence="4" id="KW-0804">Transcription</keyword>
<keyword evidence="9" id="KW-1185">Reference proteome</keyword>
<gene>
    <name evidence="8" type="ORF">EUTSA_v10012266mg</name>
</gene>
<dbReference type="Gene3D" id="2.40.330.10">
    <property type="entry name" value="DNA-binding pseudobarrel domain"/>
    <property type="match status" value="1"/>
</dbReference>
<evidence type="ECO:0000259" key="7">
    <source>
        <dbReference type="PROSITE" id="PS50863"/>
    </source>
</evidence>
<evidence type="ECO:0000313" key="9">
    <source>
        <dbReference type="Proteomes" id="UP000030689"/>
    </source>
</evidence>
<evidence type="ECO:0000256" key="6">
    <source>
        <dbReference type="SAM" id="MobiDB-lite"/>
    </source>
</evidence>
<dbReference type="PANTHER" id="PTHR31140:SF80">
    <property type="entry name" value="AP2_ERF AND B3 DOMAIN TRANSCRIPTION FACTOR"/>
    <property type="match status" value="1"/>
</dbReference>
<dbReference type="InterPro" id="IPR003340">
    <property type="entry name" value="B3_DNA-bd"/>
</dbReference>
<dbReference type="InterPro" id="IPR015300">
    <property type="entry name" value="DNA-bd_pseudobarrel_sf"/>
</dbReference>
<dbReference type="KEGG" id="eus:EUTSA_v10012266mg"/>
<sequence>MIPNTYAVKHLPYISIDQNDREEGEIAEDVEEVVVYDKAMTQWKFKYCYLRSSQSFVFTRGWNGFVKEKNLKENDVILFYECDDVKTLQGQSKILMIDVQYSSDNGFVDSKGVNNKVDESSDEERKTGNDFDPQVRR</sequence>
<accession>V4KGS2</accession>
<dbReference type="InterPro" id="IPR044800">
    <property type="entry name" value="LEC2-like"/>
</dbReference>
<keyword evidence="3" id="KW-0238">DNA-binding</keyword>
<dbReference type="PANTHER" id="PTHR31140">
    <property type="entry name" value="B3 DOMAIN-CONTAINING TRANSCRIPTION FACTOR ABI3"/>
    <property type="match status" value="1"/>
</dbReference>
<evidence type="ECO:0000256" key="2">
    <source>
        <dbReference type="ARBA" id="ARBA00023015"/>
    </source>
</evidence>
<dbReference type="Proteomes" id="UP000030689">
    <property type="component" value="Unassembled WGS sequence"/>
</dbReference>
<dbReference type="AlphaFoldDB" id="V4KGS2"/>
<dbReference type="GO" id="GO:0003700">
    <property type="term" value="F:DNA-binding transcription factor activity"/>
    <property type="evidence" value="ECO:0007669"/>
    <property type="project" value="InterPro"/>
</dbReference>
<dbReference type="Gramene" id="ESQ30404">
    <property type="protein sequence ID" value="ESQ30404"/>
    <property type="gene ID" value="EUTSA_v10012266mg"/>
</dbReference>